<gene>
    <name evidence="1" type="ORF">Raf01_95530</name>
</gene>
<dbReference type="EMBL" id="BONZ01000126">
    <property type="protein sequence ID" value="GIH21381.1"/>
    <property type="molecule type" value="Genomic_DNA"/>
</dbReference>
<name>A0A8J3R7D3_9ACTN</name>
<protein>
    <submittedName>
        <fullName evidence="1">Uncharacterized protein</fullName>
    </submittedName>
</protein>
<comment type="caution">
    <text evidence="1">The sequence shown here is derived from an EMBL/GenBank/DDBJ whole genome shotgun (WGS) entry which is preliminary data.</text>
</comment>
<evidence type="ECO:0000313" key="2">
    <source>
        <dbReference type="Proteomes" id="UP000642748"/>
    </source>
</evidence>
<evidence type="ECO:0000313" key="1">
    <source>
        <dbReference type="EMBL" id="GIH21381.1"/>
    </source>
</evidence>
<keyword evidence="2" id="KW-1185">Reference proteome</keyword>
<sequence length="119" mass="12349">MPTDKGAHARAKVASLVAGMVAGADSIDDMALLRHGAMGKVFDRPYAPSTLGSFLRCFRFGHVRQLDALAARVLAGLAAATPVVAAWAGGCWSISTTRSLRYTATRSRAPGSAIQGYAG</sequence>
<accession>A0A8J3R7D3</accession>
<proteinExistence type="predicted"/>
<reference evidence="1" key="1">
    <citation type="submission" date="2021-01" db="EMBL/GenBank/DDBJ databases">
        <title>Whole genome shotgun sequence of Rugosimonospora africana NBRC 104875.</title>
        <authorList>
            <person name="Komaki H."/>
            <person name="Tamura T."/>
        </authorList>
    </citation>
    <scope>NUCLEOTIDE SEQUENCE</scope>
    <source>
        <strain evidence="1">NBRC 104875</strain>
    </source>
</reference>
<dbReference type="Proteomes" id="UP000642748">
    <property type="component" value="Unassembled WGS sequence"/>
</dbReference>
<dbReference type="AlphaFoldDB" id="A0A8J3R7D3"/>
<organism evidence="1 2">
    <name type="scientific">Rugosimonospora africana</name>
    <dbReference type="NCBI Taxonomy" id="556532"/>
    <lineage>
        <taxon>Bacteria</taxon>
        <taxon>Bacillati</taxon>
        <taxon>Actinomycetota</taxon>
        <taxon>Actinomycetes</taxon>
        <taxon>Micromonosporales</taxon>
        <taxon>Micromonosporaceae</taxon>
        <taxon>Rugosimonospora</taxon>
    </lineage>
</organism>